<name>A0A511MMA5_9NOCA</name>
<comment type="caution">
    <text evidence="6">The sequence shown here is derived from an EMBL/GenBank/DDBJ whole genome shotgun (WGS) entry which is preliminary data.</text>
</comment>
<evidence type="ECO:0000259" key="4">
    <source>
        <dbReference type="Pfam" id="PF00144"/>
    </source>
</evidence>
<dbReference type="InterPro" id="IPR012338">
    <property type="entry name" value="Beta-lactam/transpept-like"/>
</dbReference>
<dbReference type="Gene3D" id="3.40.710.10">
    <property type="entry name" value="DD-peptidase/beta-lactamase superfamily"/>
    <property type="match status" value="1"/>
</dbReference>
<protein>
    <submittedName>
        <fullName evidence="6">Uncharacterized protein</fullName>
    </submittedName>
</protein>
<feature type="domain" description="Beta-lactamase-related" evidence="4">
    <location>
        <begin position="55"/>
        <end position="360"/>
    </location>
</feature>
<dbReference type="PROSITE" id="PS51257">
    <property type="entry name" value="PROKAR_LIPOPROTEIN"/>
    <property type="match status" value="1"/>
</dbReference>
<evidence type="ECO:0000256" key="1">
    <source>
        <dbReference type="ARBA" id="ARBA00022729"/>
    </source>
</evidence>
<organism evidence="6 7">
    <name type="scientific">Nocardia ninae NBRC 108245</name>
    <dbReference type="NCBI Taxonomy" id="1210091"/>
    <lineage>
        <taxon>Bacteria</taxon>
        <taxon>Bacillati</taxon>
        <taxon>Actinomycetota</taxon>
        <taxon>Actinomycetes</taxon>
        <taxon>Mycobacteriales</taxon>
        <taxon>Nocardiaceae</taxon>
        <taxon>Nocardia</taxon>
    </lineage>
</organism>
<reference evidence="6 7" key="1">
    <citation type="submission" date="2019-07" db="EMBL/GenBank/DDBJ databases">
        <title>Whole genome shotgun sequence of Nocardia ninae NBRC 108245.</title>
        <authorList>
            <person name="Hosoyama A."/>
            <person name="Uohara A."/>
            <person name="Ohji S."/>
            <person name="Ichikawa N."/>
        </authorList>
    </citation>
    <scope>NUCLEOTIDE SEQUENCE [LARGE SCALE GENOMIC DNA]</scope>
    <source>
        <strain evidence="6 7">NBRC 108245</strain>
    </source>
</reference>
<evidence type="ECO:0000259" key="5">
    <source>
        <dbReference type="Pfam" id="PF26580"/>
    </source>
</evidence>
<evidence type="ECO:0000256" key="2">
    <source>
        <dbReference type="ARBA" id="ARBA00093774"/>
    </source>
</evidence>
<feature type="domain" description="Low molecular weight antigen MTB12-like C-terminal" evidence="5">
    <location>
        <begin position="400"/>
        <end position="507"/>
    </location>
</feature>
<dbReference type="Pfam" id="PF00144">
    <property type="entry name" value="Beta-lactamase"/>
    <property type="match status" value="1"/>
</dbReference>
<dbReference type="EMBL" id="BJXA01000048">
    <property type="protein sequence ID" value="GEM41298.1"/>
    <property type="molecule type" value="Genomic_DNA"/>
</dbReference>
<dbReference type="Proteomes" id="UP000321424">
    <property type="component" value="Unassembled WGS sequence"/>
</dbReference>
<keyword evidence="1 3" id="KW-0732">Signal</keyword>
<accession>A0A511MMA5</accession>
<dbReference type="Pfam" id="PF26580">
    <property type="entry name" value="Mtb12_C"/>
    <property type="match status" value="1"/>
</dbReference>
<dbReference type="InterPro" id="IPR058644">
    <property type="entry name" value="Mtb12-like_C"/>
</dbReference>
<feature type="chain" id="PRO_5039717813" evidence="3">
    <location>
        <begin position="20"/>
        <end position="512"/>
    </location>
</feature>
<dbReference type="InterPro" id="IPR001466">
    <property type="entry name" value="Beta-lactam-related"/>
</dbReference>
<keyword evidence="7" id="KW-1185">Reference proteome</keyword>
<dbReference type="SUPFAM" id="SSF56601">
    <property type="entry name" value="beta-lactamase/transpeptidase-like"/>
    <property type="match status" value="1"/>
</dbReference>
<gene>
    <name evidence="6" type="ORF">NN4_58170</name>
</gene>
<dbReference type="PANTHER" id="PTHR46825:SF7">
    <property type="entry name" value="D-ALANYL-D-ALANINE CARBOXYPEPTIDASE"/>
    <property type="match status" value="1"/>
</dbReference>
<evidence type="ECO:0000313" key="6">
    <source>
        <dbReference type="EMBL" id="GEM41298.1"/>
    </source>
</evidence>
<dbReference type="OrthoDB" id="3174977at2"/>
<dbReference type="PANTHER" id="PTHR46825">
    <property type="entry name" value="D-ALANYL-D-ALANINE-CARBOXYPEPTIDASE/ENDOPEPTIDASE AMPH"/>
    <property type="match status" value="1"/>
</dbReference>
<dbReference type="AlphaFoldDB" id="A0A511MMA5"/>
<dbReference type="InterPro" id="IPR050491">
    <property type="entry name" value="AmpC-like"/>
</dbReference>
<comment type="similarity">
    <text evidence="2">Belongs to the MTB12 family.</text>
</comment>
<sequence>MLARKAFARLTRAGTAALAVVVVATVLVSCESYDECGPGDSCPQAFSTDAAGKIDGTVRKFMDAGLIPGALVSVHDPARGTYTKAYGVADLATGRPMTVDDHVRIGSVTKTFTATAVLRAADDGKLSLDDTLSRYVPGVPNGDTITLRDLLGMRGGVWDLIGDTDFGTQLVAKTPSPWHDGDRLRAIIDHPESAKPPRSNTEYSNSEFFLLGLVLEKVTGRPIREVLNEVAAAHGLRDTTYPADATIPDPASRGYSYFDDTATDVTARNTPEIFGAAGSMVSTIGDLTRYAPLLARGDLLKPETLQARMQFTSGGSLEYGLGVQGFGPWRGHTGGVLGYTTHFGHLPDRGITVAVVVNQYTIPPTLLRITASSIWGALVRQLYPESLPGNTPAPTTAPAEPSPADLSAQLQQTFDPKIPVSQKTLRALDDDKDPELLARLANGYADYPMTFQVDKLTQFDNHTLFATTTATFAGGQRPMVVPFTARDNTWRLSTDWICESLVAVSQPSPACT</sequence>
<feature type="signal peptide" evidence="3">
    <location>
        <begin position="1"/>
        <end position="19"/>
    </location>
</feature>
<evidence type="ECO:0000256" key="3">
    <source>
        <dbReference type="SAM" id="SignalP"/>
    </source>
</evidence>
<evidence type="ECO:0000313" key="7">
    <source>
        <dbReference type="Proteomes" id="UP000321424"/>
    </source>
</evidence>
<dbReference type="RefSeq" id="WP_147138010.1">
    <property type="nucleotide sequence ID" value="NZ_BJXA01000048.1"/>
</dbReference>
<proteinExistence type="inferred from homology"/>